<reference evidence="4 6" key="2">
    <citation type="submission" date="2023-09" db="EMBL/GenBank/DDBJ databases">
        <title>Complete-Gapless Cercospora beticola genome.</title>
        <authorList>
            <person name="Wyatt N.A."/>
            <person name="Spanner R.E."/>
            <person name="Bolton M.D."/>
        </authorList>
    </citation>
    <scope>NUCLEOTIDE SEQUENCE [LARGE SCALE GENOMIC DNA]</scope>
    <source>
        <strain evidence="4">Cb09-40</strain>
    </source>
</reference>
<dbReference type="InterPro" id="IPR050358">
    <property type="entry name" value="RSE1/DDB1/CFT1"/>
</dbReference>
<dbReference type="EMBL" id="CP134186">
    <property type="protein sequence ID" value="WPB00971.1"/>
    <property type="molecule type" value="Genomic_DNA"/>
</dbReference>
<dbReference type="Pfam" id="PF23726">
    <property type="entry name" value="Beta-prop_RSE1_2nd"/>
    <property type="match status" value="1"/>
</dbReference>
<feature type="domain" description="RSE1/DDB1/CPSF1 second beta-propeller" evidence="2">
    <location>
        <begin position="491"/>
        <end position="767"/>
    </location>
</feature>
<sequence>METNVVASKPTVGLYTKTNVQGSTIQFILHARIRHRRLNDVVFVGDTFIHVKQVGHEGHLQHVAFKNDFDARIRHAAVFRHEDDDDDEDFLIKLEKNTSSLDVAAFPPQSIVLTLDSNDVAFMFLRADEAGRYSFVQRVLPMPTFDRILYQPGQYLAIDVHSRALAVAAQENEIIIYAAKPRDQIQDEIRTGATDWCPVSAQRRLHVQGVIQHIDFLVPPADDIEHIVLLVVVLERGLMKAVRIDWYRAAGPIQAQIHPGQALESANTVPTLLIPLQDAAFILIVGSQPTLWRDILSGSIAGTPLAPVDEMGLYPGNSSMLPVWTSWAKPRRSQAARSLRDVVYLVREDGLLLYVTIPKSPSHGISQSIAGSFDCHVGAAFASLGDEGDPDVLCVAGDTSGGKVVSIGSWPSARRIEERSRMDTMSMQLIELLPNWASVTDTITSDALSGRNRVKEIDSMFVTSGRQPHGAITELRQGIEASALAFLPLEELQTVSAIWVLPDLATGSLIIVLSSPLETMLLKLDAEFDSPEDVSEFSAFDLEQRTIAAVMTQNDTLVQVTPKTICASQGLHPNFEDTSKLVMGHDDEILSACTVPASATIVASIRHADAYEIAVYNIASDDECSIKLSSKFTLSIEPLCVAAAAVGNDTIVLASTAKGEIALLCFGDDKPESILLTTELPTPGGQQVVCDHLSLLQDNGAFLAACGLRDGTLVSYIVHPQADQPFEHLQTLTLGTSTVRLATLPSVASSAIAMTGTSTLLVTWSATRGALSTENVWITDKSQPELAQDAVTAVAQMPHAHYLSSDAVAEKLLVISGQELIVLQLGDQLATVPRQIPTTGTPNRLVYADSIRHLVCSGIHYDVRPHPSRAQASSDYRRQLWPVIDFIPTKGTRSSYTHHMQPGEKINAMLPWSFKRGGEKTYSYILVGGSYRKKSGMRGGKVTFLQPKLQSWEVVGVAETRQVKFDQEVTALALYDDTTYIVCAGNKVHMSKLDVVEMKWETFCPAFTLASPGVYVTVEPAGDDLKAIVITTAADSVVVLCVTINPEDGTAALRPVCTGPRADYLLSHLWLPSASDAAVKSTPLVLTGSKYGQLIGMSIPSGDEIKASDYGHRSASLQFEAHLPRSLTRLRPSPPTARKGERPAGLVSGRILGSATDGTILSIATIDDSTWRKLFWLQRLIEWSDALSPFSHTSPAYTAGEDAMLGQNRAVPIGFGSSAAEIMLLTTNSRLDDMHIDGDVLKRVLCEGGVGEVRRLMHMLAEEDVNVGSWMAEHLEDELDALDAVVELSRKIDAWL</sequence>
<dbReference type="InterPro" id="IPR018846">
    <property type="entry name" value="Beta-prop_RSE1/DDB1/CPSF1_1st"/>
</dbReference>
<feature type="domain" description="RSE1/DDB1/CPSF1 first beta-propeller" evidence="1">
    <location>
        <begin position="25"/>
        <end position="418"/>
    </location>
</feature>
<dbReference type="OrthoDB" id="20774at2759"/>
<dbReference type="InterPro" id="IPR015943">
    <property type="entry name" value="WD40/YVTN_repeat-like_dom_sf"/>
</dbReference>
<gene>
    <name evidence="3" type="ORF">CB0940_03777</name>
    <name evidence="4" type="ORF">RHO25_005591</name>
</gene>
<evidence type="ECO:0000313" key="5">
    <source>
        <dbReference type="Proteomes" id="UP000230605"/>
    </source>
</evidence>
<name>A0A2G5I6K3_CERBT</name>
<protein>
    <submittedName>
        <fullName evidence="3">Uncharacterized protein</fullName>
    </submittedName>
</protein>
<accession>A0A2G5I6K3</accession>
<keyword evidence="6" id="KW-1185">Reference proteome</keyword>
<reference evidence="3 5" key="1">
    <citation type="submission" date="2015-10" db="EMBL/GenBank/DDBJ databases">
        <title>The cercosporin biosynthetic gene cluster was horizontally transferred to several fungal lineages and shown to be expanded in Cercospora beticola based on microsynteny with recipient genomes.</title>
        <authorList>
            <person name="De Jonge R."/>
            <person name="Ebert M.K."/>
            <person name="Suttle J.C."/>
            <person name="Jurick Ii W.M."/>
            <person name="Secor G.A."/>
            <person name="Thomma B.P."/>
            <person name="Van De Peer Y."/>
            <person name="Bolton M.D."/>
        </authorList>
    </citation>
    <scope>NUCLEOTIDE SEQUENCE [LARGE SCALE GENOMIC DNA]</scope>
    <source>
        <strain evidence="3 5">09-40</strain>
    </source>
</reference>
<dbReference type="Proteomes" id="UP001302367">
    <property type="component" value="Chromosome 3"/>
</dbReference>
<evidence type="ECO:0000313" key="3">
    <source>
        <dbReference type="EMBL" id="PIB00103.1"/>
    </source>
</evidence>
<dbReference type="PANTHER" id="PTHR10644">
    <property type="entry name" value="DNA REPAIR/RNA PROCESSING CPSF FAMILY"/>
    <property type="match status" value="1"/>
</dbReference>
<dbReference type="InterPro" id="IPR058543">
    <property type="entry name" value="Beta-prop_RSE1/DDB1/CPSF1_2nd"/>
</dbReference>
<evidence type="ECO:0000259" key="1">
    <source>
        <dbReference type="Pfam" id="PF10433"/>
    </source>
</evidence>
<dbReference type="Pfam" id="PF10433">
    <property type="entry name" value="Beta-prop_RSE1_1st"/>
    <property type="match status" value="1"/>
</dbReference>
<evidence type="ECO:0000313" key="6">
    <source>
        <dbReference type="Proteomes" id="UP001302367"/>
    </source>
</evidence>
<dbReference type="Gene3D" id="2.130.10.10">
    <property type="entry name" value="YVTN repeat-like/Quinoprotein amine dehydrogenase"/>
    <property type="match status" value="1"/>
</dbReference>
<dbReference type="Proteomes" id="UP000230605">
    <property type="component" value="Chromosome 3"/>
</dbReference>
<dbReference type="EMBL" id="LKMD01000101">
    <property type="protein sequence ID" value="PIB00103.1"/>
    <property type="molecule type" value="Genomic_DNA"/>
</dbReference>
<evidence type="ECO:0000259" key="2">
    <source>
        <dbReference type="Pfam" id="PF23726"/>
    </source>
</evidence>
<proteinExistence type="predicted"/>
<evidence type="ECO:0000313" key="4">
    <source>
        <dbReference type="EMBL" id="WPB00971.1"/>
    </source>
</evidence>
<organism evidence="3 5">
    <name type="scientific">Cercospora beticola</name>
    <name type="common">Sugarbeet leaf spot fungus</name>
    <dbReference type="NCBI Taxonomy" id="122368"/>
    <lineage>
        <taxon>Eukaryota</taxon>
        <taxon>Fungi</taxon>
        <taxon>Dikarya</taxon>
        <taxon>Ascomycota</taxon>
        <taxon>Pezizomycotina</taxon>
        <taxon>Dothideomycetes</taxon>
        <taxon>Dothideomycetidae</taxon>
        <taxon>Mycosphaerellales</taxon>
        <taxon>Mycosphaerellaceae</taxon>
        <taxon>Cercospora</taxon>
    </lineage>
</organism>